<dbReference type="EMBL" id="SNRY01004988">
    <property type="protein sequence ID" value="KAA6316141.1"/>
    <property type="molecule type" value="Genomic_DNA"/>
</dbReference>
<evidence type="ECO:0000256" key="2">
    <source>
        <dbReference type="ARBA" id="ARBA00022801"/>
    </source>
</evidence>
<proteinExistence type="inferred from homology"/>
<comment type="caution">
    <text evidence="4">The sequence shown here is derived from an EMBL/GenBank/DDBJ whole genome shotgun (WGS) entry which is preliminary data.</text>
</comment>
<dbReference type="GO" id="GO:0005975">
    <property type="term" value="P:carbohydrate metabolic process"/>
    <property type="evidence" value="ECO:0007669"/>
    <property type="project" value="InterPro"/>
</dbReference>
<comment type="similarity">
    <text evidence="1">Belongs to the glycosyl hydrolase 43 family.</text>
</comment>
<evidence type="ECO:0000256" key="3">
    <source>
        <dbReference type="ARBA" id="ARBA00023295"/>
    </source>
</evidence>
<name>A0A5J4Q5T6_9ZZZZ</name>
<protein>
    <recommendedName>
        <fullName evidence="5">Family 43 glycosylhydrolase</fullName>
    </recommendedName>
</protein>
<keyword evidence="3" id="KW-0326">Glycosidase</keyword>
<keyword evidence="2" id="KW-0378">Hydrolase</keyword>
<evidence type="ECO:0008006" key="5">
    <source>
        <dbReference type="Google" id="ProtNLM"/>
    </source>
</evidence>
<dbReference type="InterPro" id="IPR023296">
    <property type="entry name" value="Glyco_hydro_beta-prop_sf"/>
</dbReference>
<evidence type="ECO:0000313" key="4">
    <source>
        <dbReference type="EMBL" id="KAA6316141.1"/>
    </source>
</evidence>
<dbReference type="GO" id="GO:0004553">
    <property type="term" value="F:hydrolase activity, hydrolyzing O-glycosyl compounds"/>
    <property type="evidence" value="ECO:0007669"/>
    <property type="project" value="InterPro"/>
</dbReference>
<dbReference type="AlphaFoldDB" id="A0A5J4Q5T6"/>
<dbReference type="InterPro" id="IPR006710">
    <property type="entry name" value="Glyco_hydro_43"/>
</dbReference>
<dbReference type="Pfam" id="PF04616">
    <property type="entry name" value="Glyco_hydro_43"/>
    <property type="match status" value="1"/>
</dbReference>
<sequence>MRYCHVFICLLFSSLSLFSQNKITPGALWNGSDGKNINAHGGCVLFHEGLYYWFGEDRTGMVSNGVSCYSSKDLYHWKRLGLALEVKGSPKEDYIDVSRGRILERPKVMYNEQTKKWVMWVHWETGNDYGAARVCVATGDNIEGPYQLYKTFRPNAHDSRDQTTFQDIDGKAYHFGSTDMNTNINVALLRDDYLEPTSTETKIMNGLRYEAPAIFRVGDIYFGLFSECTGWDPNPGKTGYTKNLLDKWTTGSNFAVDPQKQVTYSSQSAYVFKVEGKENAYIYMGDRWNSRNVGESHYVWLPISMRSGYPTVRWYESWDLDVFDEMYRYKRAKEIAGGNIYFLL</sequence>
<dbReference type="Gene3D" id="2.115.10.20">
    <property type="entry name" value="Glycosyl hydrolase domain, family 43"/>
    <property type="match status" value="1"/>
</dbReference>
<accession>A0A5J4Q5T6</accession>
<dbReference type="PANTHER" id="PTHR22925">
    <property type="entry name" value="GLYCOSYL HYDROLASE 43 FAMILY MEMBER"/>
    <property type="match status" value="1"/>
</dbReference>
<dbReference type="PANTHER" id="PTHR22925:SF3">
    <property type="entry name" value="GLYCOSYL HYDROLASE FAMILY PROTEIN 43"/>
    <property type="match status" value="1"/>
</dbReference>
<gene>
    <name evidence="4" type="ORF">EZS27_033504</name>
</gene>
<reference evidence="4" key="1">
    <citation type="submission" date="2019-03" db="EMBL/GenBank/DDBJ databases">
        <title>Single cell metagenomics reveals metabolic interactions within the superorganism composed of flagellate Streblomastix strix and complex community of Bacteroidetes bacteria on its surface.</title>
        <authorList>
            <person name="Treitli S.C."/>
            <person name="Kolisko M."/>
            <person name="Husnik F."/>
            <person name="Keeling P."/>
            <person name="Hampl V."/>
        </authorList>
    </citation>
    <scope>NUCLEOTIDE SEQUENCE</scope>
    <source>
        <strain evidence="4">STM</strain>
    </source>
</reference>
<evidence type="ECO:0000256" key="1">
    <source>
        <dbReference type="ARBA" id="ARBA00009865"/>
    </source>
</evidence>
<organism evidence="4">
    <name type="scientific">termite gut metagenome</name>
    <dbReference type="NCBI Taxonomy" id="433724"/>
    <lineage>
        <taxon>unclassified sequences</taxon>
        <taxon>metagenomes</taxon>
        <taxon>organismal metagenomes</taxon>
    </lineage>
</organism>
<dbReference type="CDD" id="cd08985">
    <property type="entry name" value="GH43_CtGH43-like"/>
    <property type="match status" value="1"/>
</dbReference>
<dbReference type="SUPFAM" id="SSF75005">
    <property type="entry name" value="Arabinanase/levansucrase/invertase"/>
    <property type="match status" value="1"/>
</dbReference>
<feature type="non-terminal residue" evidence="4">
    <location>
        <position position="344"/>
    </location>
</feature>